<dbReference type="Pfam" id="PF00023">
    <property type="entry name" value="Ank"/>
    <property type="match status" value="1"/>
</dbReference>
<dbReference type="EMBL" id="BSDZ01000010">
    <property type="protein sequence ID" value="GLI61731.1"/>
    <property type="molecule type" value="Genomic_DNA"/>
</dbReference>
<feature type="region of interest" description="Disordered" evidence="4">
    <location>
        <begin position="812"/>
        <end position="841"/>
    </location>
</feature>
<feature type="compositionally biased region" description="Polar residues" evidence="4">
    <location>
        <begin position="316"/>
        <end position="328"/>
    </location>
</feature>
<feature type="compositionally biased region" description="Low complexity" evidence="4">
    <location>
        <begin position="583"/>
        <end position="596"/>
    </location>
</feature>
<evidence type="ECO:0000313" key="5">
    <source>
        <dbReference type="EMBL" id="GLI61731.1"/>
    </source>
</evidence>
<gene>
    <name evidence="5" type="ORF">VaNZ11_004150</name>
</gene>
<keyword evidence="2 3" id="KW-0040">ANK repeat</keyword>
<evidence type="ECO:0000256" key="4">
    <source>
        <dbReference type="SAM" id="MobiDB-lite"/>
    </source>
</evidence>
<keyword evidence="6" id="KW-1185">Reference proteome</keyword>
<evidence type="ECO:0000256" key="3">
    <source>
        <dbReference type="PROSITE-ProRule" id="PRU00023"/>
    </source>
</evidence>
<evidence type="ECO:0000313" key="6">
    <source>
        <dbReference type="Proteomes" id="UP001165090"/>
    </source>
</evidence>
<dbReference type="PANTHER" id="PTHR24173:SF74">
    <property type="entry name" value="ANKYRIN REPEAT DOMAIN-CONTAINING PROTEIN 16"/>
    <property type="match status" value="1"/>
</dbReference>
<keyword evidence="1" id="KW-0677">Repeat</keyword>
<dbReference type="InterPro" id="IPR002110">
    <property type="entry name" value="Ankyrin_rpt"/>
</dbReference>
<dbReference type="SMART" id="SM00248">
    <property type="entry name" value="ANK"/>
    <property type="match status" value="5"/>
</dbReference>
<accession>A0ABQ5RXE5</accession>
<comment type="caution">
    <text evidence="5">The sequence shown here is derived from an EMBL/GenBank/DDBJ whole genome shotgun (WGS) entry which is preliminary data.</text>
</comment>
<protein>
    <recommendedName>
        <fullName evidence="7">Ankyrin repeat protein</fullName>
    </recommendedName>
</protein>
<sequence>MGNILSPEAGPLFDAIAEGNVDAAVKALEAHPRLSHARAGKKNRTLYHACASSGQVKVLKRLCEHVWQTIPDELGKIHSESTPEGRFHPAIYRAMNTYDETGLTPLMLACRKGHADAVLHLLSQGADPWLGDRLLARSALHFAARANQPACIEAILNSPFVELTGRVRSKECKLVDYPSSSGYTPLHYAAGSRAADAASALFRHGASPNAKTFDMGFDFIQLDRGSTPLHAAARFQNLDLAMQLLKHWDENLRHLDVTDPRVVDNHERIKPYQMPGVKMNKALARVLDPDTPIREISDPFGETSRPNSVPVVKVTPSRSATAPLSHSQVMAGPLLASRESDISSPGSGRGSGGKTPAGWEGPNTAGGERFTVYQCAEFEANCDSAAQVPAVPPHADAAIKWVSTGLGLHRSQSDGRRVVLGQGASVNGLSRTRSGAAIPAPSDRFSSYRRNSFGDSDGERGQDCRTCPAVGAPAVVATATMDKSAAGPVAPNGVMSLPPYKSPFMFGTPAVTASGAGRGPVSECQLPSPGGRGQLLTHTRGDLAAAGGLTKTRSREGGADAAAEVTGARGGLACPANDGPQRSAEPSSQASSNSTAGGNPVSRSSSQKLSGGTHTTTSSTIPAADPAVPALKPSLSRTLSSSRRGSSPTSRDVDAPPPVFSAWSDTTSTTSTTPLVVAGITVSSRKTVMKDKPAAVPDFSRDSHSEGRQPPVEVTMYPHRLVSVEPLKAGEAGESGDARTVTMKAGATGTTHRITHHDRKVPHITHHHQHHHQQRQCKGGTDFGLHAVNQSLGSLSLSLSLSRRGLMPTVELSEDESRMEDRGAAVKALSPGASRRSRAMT</sequence>
<feature type="region of interest" description="Disordered" evidence="4">
    <location>
        <begin position="432"/>
        <end position="462"/>
    </location>
</feature>
<feature type="compositionally biased region" description="Basic and acidic residues" evidence="4">
    <location>
        <begin position="815"/>
        <end position="824"/>
    </location>
</feature>
<evidence type="ECO:0008006" key="7">
    <source>
        <dbReference type="Google" id="ProtNLM"/>
    </source>
</evidence>
<dbReference type="PROSITE" id="PS50088">
    <property type="entry name" value="ANK_REPEAT"/>
    <property type="match status" value="3"/>
</dbReference>
<dbReference type="InterPro" id="IPR036770">
    <property type="entry name" value="Ankyrin_rpt-contain_sf"/>
</dbReference>
<dbReference type="SUPFAM" id="SSF48403">
    <property type="entry name" value="Ankyrin repeat"/>
    <property type="match status" value="1"/>
</dbReference>
<evidence type="ECO:0000256" key="1">
    <source>
        <dbReference type="ARBA" id="ARBA00022737"/>
    </source>
</evidence>
<feature type="compositionally biased region" description="Low complexity" evidence="4">
    <location>
        <begin position="633"/>
        <end position="650"/>
    </location>
</feature>
<dbReference type="PANTHER" id="PTHR24173">
    <property type="entry name" value="ANKYRIN REPEAT CONTAINING"/>
    <property type="match status" value="1"/>
</dbReference>
<dbReference type="Gene3D" id="1.25.40.20">
    <property type="entry name" value="Ankyrin repeat-containing domain"/>
    <property type="match status" value="2"/>
</dbReference>
<feature type="region of interest" description="Disordered" evidence="4">
    <location>
        <begin position="547"/>
        <end position="670"/>
    </location>
</feature>
<feature type="compositionally biased region" description="Low complexity" evidence="4">
    <location>
        <begin position="610"/>
        <end position="620"/>
    </location>
</feature>
<dbReference type="PROSITE" id="PS50297">
    <property type="entry name" value="ANK_REP_REGION"/>
    <property type="match status" value="3"/>
</dbReference>
<evidence type="ECO:0000256" key="2">
    <source>
        <dbReference type="ARBA" id="ARBA00023043"/>
    </source>
</evidence>
<dbReference type="Proteomes" id="UP001165090">
    <property type="component" value="Unassembled WGS sequence"/>
</dbReference>
<feature type="region of interest" description="Disordered" evidence="4">
    <location>
        <begin position="290"/>
        <end position="365"/>
    </location>
</feature>
<reference evidence="5 6" key="1">
    <citation type="journal article" date="2023" name="IScience">
        <title>Expanded male sex-determining region conserved during the evolution of homothallism in the green alga Volvox.</title>
        <authorList>
            <person name="Yamamoto K."/>
            <person name="Matsuzaki R."/>
            <person name="Mahakham W."/>
            <person name="Heman W."/>
            <person name="Sekimoto H."/>
            <person name="Kawachi M."/>
            <person name="Minakuchi Y."/>
            <person name="Toyoda A."/>
            <person name="Nozaki H."/>
        </authorList>
    </citation>
    <scope>NUCLEOTIDE SEQUENCE [LARGE SCALE GENOMIC DNA]</scope>
    <source>
        <strain evidence="5 6">NIES-4468</strain>
    </source>
</reference>
<name>A0ABQ5RXE5_9CHLO</name>
<feature type="repeat" description="ANK" evidence="3">
    <location>
        <begin position="181"/>
        <end position="213"/>
    </location>
</feature>
<feature type="repeat" description="ANK" evidence="3">
    <location>
        <begin position="101"/>
        <end position="133"/>
    </location>
</feature>
<proteinExistence type="predicted"/>
<feature type="repeat" description="ANK" evidence="3">
    <location>
        <begin position="224"/>
        <end position="247"/>
    </location>
</feature>
<feature type="compositionally biased region" description="Polar residues" evidence="4">
    <location>
        <begin position="444"/>
        <end position="454"/>
    </location>
</feature>
<dbReference type="Pfam" id="PF12796">
    <property type="entry name" value="Ank_2"/>
    <property type="match status" value="2"/>
</dbReference>
<organism evidence="5 6">
    <name type="scientific">Volvox africanus</name>
    <dbReference type="NCBI Taxonomy" id="51714"/>
    <lineage>
        <taxon>Eukaryota</taxon>
        <taxon>Viridiplantae</taxon>
        <taxon>Chlorophyta</taxon>
        <taxon>core chlorophytes</taxon>
        <taxon>Chlorophyceae</taxon>
        <taxon>CS clade</taxon>
        <taxon>Chlamydomonadales</taxon>
        <taxon>Volvocaceae</taxon>
        <taxon>Volvox</taxon>
    </lineage>
</organism>